<reference evidence="2 3" key="1">
    <citation type="submission" date="2018-10" db="EMBL/GenBank/DDBJ databases">
        <title>Oceanobacillus sp. YLB-02 draft genome.</title>
        <authorList>
            <person name="Yu L."/>
        </authorList>
    </citation>
    <scope>NUCLEOTIDE SEQUENCE [LARGE SCALE GENOMIC DNA]</scope>
    <source>
        <strain evidence="2 3">YLB-02</strain>
    </source>
</reference>
<dbReference type="Proteomes" id="UP000270219">
    <property type="component" value="Unassembled WGS sequence"/>
</dbReference>
<name>A0A498DEM6_9BACI</name>
<dbReference type="PANTHER" id="PTHR39173:SF1">
    <property type="entry name" value="ACETYLTRANSFERASE"/>
    <property type="match status" value="1"/>
</dbReference>
<accession>A0A498DEM6</accession>
<dbReference type="SUPFAM" id="SSF55729">
    <property type="entry name" value="Acyl-CoA N-acyltransferases (Nat)"/>
    <property type="match status" value="1"/>
</dbReference>
<dbReference type="RefSeq" id="WP_121524328.1">
    <property type="nucleotide sequence ID" value="NZ_RCHR01000006.1"/>
</dbReference>
<organism evidence="2 3">
    <name type="scientific">Oceanobacillus piezotolerans</name>
    <dbReference type="NCBI Taxonomy" id="2448030"/>
    <lineage>
        <taxon>Bacteria</taxon>
        <taxon>Bacillati</taxon>
        <taxon>Bacillota</taxon>
        <taxon>Bacilli</taxon>
        <taxon>Bacillales</taxon>
        <taxon>Bacillaceae</taxon>
        <taxon>Oceanobacillus</taxon>
    </lineage>
</organism>
<dbReference type="EMBL" id="RCHR01000006">
    <property type="protein sequence ID" value="RLL41989.1"/>
    <property type="molecule type" value="Genomic_DNA"/>
</dbReference>
<dbReference type="Gene3D" id="3.40.630.30">
    <property type="match status" value="1"/>
</dbReference>
<dbReference type="Pfam" id="PF13302">
    <property type="entry name" value="Acetyltransf_3"/>
    <property type="match status" value="1"/>
</dbReference>
<dbReference type="InterPro" id="IPR016181">
    <property type="entry name" value="Acyl_CoA_acyltransferase"/>
</dbReference>
<dbReference type="GO" id="GO:0016747">
    <property type="term" value="F:acyltransferase activity, transferring groups other than amino-acyl groups"/>
    <property type="evidence" value="ECO:0007669"/>
    <property type="project" value="InterPro"/>
</dbReference>
<evidence type="ECO:0000313" key="3">
    <source>
        <dbReference type="Proteomes" id="UP000270219"/>
    </source>
</evidence>
<protein>
    <submittedName>
        <fullName evidence="2">GNAT family N-acetyltransferase</fullName>
    </submittedName>
</protein>
<evidence type="ECO:0000259" key="1">
    <source>
        <dbReference type="PROSITE" id="PS51186"/>
    </source>
</evidence>
<feature type="domain" description="N-acetyltransferase" evidence="1">
    <location>
        <begin position="1"/>
        <end position="167"/>
    </location>
</feature>
<dbReference type="AlphaFoldDB" id="A0A498DEM6"/>
<proteinExistence type="predicted"/>
<keyword evidence="2" id="KW-0808">Transferase</keyword>
<dbReference type="InterPro" id="IPR000182">
    <property type="entry name" value="GNAT_dom"/>
</dbReference>
<dbReference type="PANTHER" id="PTHR39173">
    <property type="entry name" value="ACETYLTRANSFERASE"/>
    <property type="match status" value="1"/>
</dbReference>
<gene>
    <name evidence="2" type="ORF">D8M04_15485</name>
</gene>
<evidence type="ECO:0000313" key="2">
    <source>
        <dbReference type="EMBL" id="RLL41989.1"/>
    </source>
</evidence>
<dbReference type="OrthoDB" id="9797989at2"/>
<comment type="caution">
    <text evidence="2">The sequence shown here is derived from an EMBL/GenBank/DDBJ whole genome shotgun (WGS) entry which is preliminary data.</text>
</comment>
<sequence>MRLVEPSMEWQNEHKSYVEEWGPSRLVPSSFNISKFETYADFLDNFFARQKGDGNWVPSSGYMLIDDNKALVGMVDIRHELNEDLLQIGGHVGYGIRPTERGKGYATRILAEALKKCKELNIPRVLVTCDKENIGSAKVIIKNGGVEDESFIDKDGKVIRRFWIQLF</sequence>
<dbReference type="PROSITE" id="PS51186">
    <property type="entry name" value="GNAT"/>
    <property type="match status" value="1"/>
</dbReference>
<keyword evidence="3" id="KW-1185">Reference proteome</keyword>
<dbReference type="CDD" id="cd04301">
    <property type="entry name" value="NAT_SF"/>
    <property type="match status" value="1"/>
</dbReference>